<reference evidence="2 3" key="1">
    <citation type="submission" date="2017-12" db="EMBL/GenBank/DDBJ databases">
        <title>Hemimetabolous genomes reveal molecular basis of termite eusociality.</title>
        <authorList>
            <person name="Harrison M.C."/>
            <person name="Jongepier E."/>
            <person name="Robertson H.M."/>
            <person name="Arning N."/>
            <person name="Bitard-Feildel T."/>
            <person name="Chao H."/>
            <person name="Childers C.P."/>
            <person name="Dinh H."/>
            <person name="Doddapaneni H."/>
            <person name="Dugan S."/>
            <person name="Gowin J."/>
            <person name="Greiner C."/>
            <person name="Han Y."/>
            <person name="Hu H."/>
            <person name="Hughes D.S.T."/>
            <person name="Huylmans A.-K."/>
            <person name="Kemena C."/>
            <person name="Kremer L.P.M."/>
            <person name="Lee S.L."/>
            <person name="Lopez-Ezquerra A."/>
            <person name="Mallet L."/>
            <person name="Monroy-Kuhn J.M."/>
            <person name="Moser A."/>
            <person name="Murali S.C."/>
            <person name="Muzny D.M."/>
            <person name="Otani S."/>
            <person name="Piulachs M.-D."/>
            <person name="Poelchau M."/>
            <person name="Qu J."/>
            <person name="Schaub F."/>
            <person name="Wada-Katsumata A."/>
            <person name="Worley K.C."/>
            <person name="Xie Q."/>
            <person name="Ylla G."/>
            <person name="Poulsen M."/>
            <person name="Gibbs R.A."/>
            <person name="Schal C."/>
            <person name="Richards S."/>
            <person name="Belles X."/>
            <person name="Korb J."/>
            <person name="Bornberg-Bauer E."/>
        </authorList>
    </citation>
    <scope>NUCLEOTIDE SEQUENCE [LARGE SCALE GENOMIC DNA]</scope>
    <source>
        <tissue evidence="2">Whole body</tissue>
    </source>
</reference>
<proteinExistence type="predicted"/>
<evidence type="ECO:0000313" key="2">
    <source>
        <dbReference type="EMBL" id="PNF19696.1"/>
    </source>
</evidence>
<dbReference type="PANTHER" id="PTHR19446">
    <property type="entry name" value="REVERSE TRANSCRIPTASES"/>
    <property type="match status" value="1"/>
</dbReference>
<keyword evidence="3" id="KW-1185">Reference proteome</keyword>
<evidence type="ECO:0000256" key="1">
    <source>
        <dbReference type="SAM" id="MobiDB-lite"/>
    </source>
</evidence>
<dbReference type="EMBL" id="NEVH01021232">
    <property type="protein sequence ID" value="PNF19696.1"/>
    <property type="molecule type" value="Genomic_DNA"/>
</dbReference>
<dbReference type="AlphaFoldDB" id="A0A2J7PTN2"/>
<sequence length="168" mass="19317">MLDTISDLVGKVEKIARKPWVTQEMMSKMEERRKWKNVNNEEELYDRPDRPETLEVEPEEEVDTDEKGPYILQSEVEKAIKEMRKGKATGDDDVPGDVLKLLGEGGLKTLTKLMNTIHESGEWPKDFTEVTMIALKKNTKAAKCSDHRTISLIEHTARIIAKILKRRI</sequence>
<evidence type="ECO:0008006" key="4">
    <source>
        <dbReference type="Google" id="ProtNLM"/>
    </source>
</evidence>
<gene>
    <name evidence="2" type="ORF">B7P43_G15386</name>
</gene>
<dbReference type="InParanoid" id="A0A2J7PTN2"/>
<feature type="compositionally biased region" description="Acidic residues" evidence="1">
    <location>
        <begin position="54"/>
        <end position="64"/>
    </location>
</feature>
<dbReference type="Proteomes" id="UP000235965">
    <property type="component" value="Unassembled WGS sequence"/>
</dbReference>
<evidence type="ECO:0000313" key="3">
    <source>
        <dbReference type="Proteomes" id="UP000235965"/>
    </source>
</evidence>
<comment type="caution">
    <text evidence="2">The sequence shown here is derived from an EMBL/GenBank/DDBJ whole genome shotgun (WGS) entry which is preliminary data.</text>
</comment>
<feature type="region of interest" description="Disordered" evidence="1">
    <location>
        <begin position="37"/>
        <end position="68"/>
    </location>
</feature>
<protein>
    <recommendedName>
        <fullName evidence="4">Reverse transcriptase domain-containing protein</fullName>
    </recommendedName>
</protein>
<accession>A0A2J7PTN2</accession>
<organism evidence="2 3">
    <name type="scientific">Cryptotermes secundus</name>
    <dbReference type="NCBI Taxonomy" id="105785"/>
    <lineage>
        <taxon>Eukaryota</taxon>
        <taxon>Metazoa</taxon>
        <taxon>Ecdysozoa</taxon>
        <taxon>Arthropoda</taxon>
        <taxon>Hexapoda</taxon>
        <taxon>Insecta</taxon>
        <taxon>Pterygota</taxon>
        <taxon>Neoptera</taxon>
        <taxon>Polyneoptera</taxon>
        <taxon>Dictyoptera</taxon>
        <taxon>Blattodea</taxon>
        <taxon>Blattoidea</taxon>
        <taxon>Termitoidae</taxon>
        <taxon>Kalotermitidae</taxon>
        <taxon>Cryptotermitinae</taxon>
        <taxon>Cryptotermes</taxon>
    </lineage>
</organism>
<name>A0A2J7PTN2_9NEOP</name>